<feature type="region of interest" description="Disordered" evidence="1">
    <location>
        <begin position="1"/>
        <end position="58"/>
    </location>
</feature>
<accession>A0A2T7EZN8</accession>
<protein>
    <submittedName>
        <fullName evidence="2">Uncharacterized protein</fullName>
    </submittedName>
</protein>
<reference evidence="2 3" key="1">
    <citation type="submission" date="2018-04" db="EMBL/GenBank/DDBJ databases">
        <title>WGS assembly of Panicum hallii var. hallii HAL2.</title>
        <authorList>
            <person name="Lovell J."/>
            <person name="Jenkins J."/>
            <person name="Lowry D."/>
            <person name="Mamidi S."/>
            <person name="Sreedasyam A."/>
            <person name="Weng X."/>
            <person name="Barry K."/>
            <person name="Bonette J."/>
            <person name="Campitelli B."/>
            <person name="Daum C."/>
            <person name="Gordon S."/>
            <person name="Gould B."/>
            <person name="Lipzen A."/>
            <person name="MacQueen A."/>
            <person name="Palacio-Mejia J."/>
            <person name="Plott C."/>
            <person name="Shakirov E."/>
            <person name="Shu S."/>
            <person name="Yoshinaga Y."/>
            <person name="Zane M."/>
            <person name="Rokhsar D."/>
            <person name="Grimwood J."/>
            <person name="Schmutz J."/>
            <person name="Juenger T."/>
        </authorList>
    </citation>
    <scope>NUCLEOTIDE SEQUENCE [LARGE SCALE GENOMIC DNA]</scope>
    <source>
        <strain evidence="3">cv. HAL2</strain>
    </source>
</reference>
<evidence type="ECO:0000313" key="2">
    <source>
        <dbReference type="EMBL" id="PUZ73296.1"/>
    </source>
</evidence>
<keyword evidence="3" id="KW-1185">Reference proteome</keyword>
<sequence length="91" mass="9532">MGCQPPSRRPRTLGPSLFGSSGARIRANLTVSPHARRRGRAAPGASRRGSKRSRAWPPGAVRAVERLPGSRAPAGRVIGIVCGNLLLVLSS</sequence>
<dbReference type="EMBL" id="CM009750">
    <property type="protein sequence ID" value="PUZ73296.1"/>
    <property type="molecule type" value="Genomic_DNA"/>
</dbReference>
<gene>
    <name evidence="2" type="ORF">GQ55_2G463000</name>
</gene>
<dbReference type="Proteomes" id="UP000244336">
    <property type="component" value="Chromosome 2"/>
</dbReference>
<name>A0A2T7EZN8_9POAL</name>
<proteinExistence type="predicted"/>
<organism evidence="2 3">
    <name type="scientific">Panicum hallii var. hallii</name>
    <dbReference type="NCBI Taxonomy" id="1504633"/>
    <lineage>
        <taxon>Eukaryota</taxon>
        <taxon>Viridiplantae</taxon>
        <taxon>Streptophyta</taxon>
        <taxon>Embryophyta</taxon>
        <taxon>Tracheophyta</taxon>
        <taxon>Spermatophyta</taxon>
        <taxon>Magnoliopsida</taxon>
        <taxon>Liliopsida</taxon>
        <taxon>Poales</taxon>
        <taxon>Poaceae</taxon>
        <taxon>PACMAD clade</taxon>
        <taxon>Panicoideae</taxon>
        <taxon>Panicodae</taxon>
        <taxon>Paniceae</taxon>
        <taxon>Panicinae</taxon>
        <taxon>Panicum</taxon>
        <taxon>Panicum sect. Panicum</taxon>
    </lineage>
</organism>
<dbReference type="AlphaFoldDB" id="A0A2T7EZN8"/>
<evidence type="ECO:0000313" key="3">
    <source>
        <dbReference type="Proteomes" id="UP000244336"/>
    </source>
</evidence>
<dbReference type="Gramene" id="PUZ73296">
    <property type="protein sequence ID" value="PUZ73296"/>
    <property type="gene ID" value="GQ55_2G463000"/>
</dbReference>
<evidence type="ECO:0000256" key="1">
    <source>
        <dbReference type="SAM" id="MobiDB-lite"/>
    </source>
</evidence>